<keyword evidence="3" id="KW-1185">Reference proteome</keyword>
<evidence type="ECO:0000313" key="3">
    <source>
        <dbReference type="Proteomes" id="UP001230005"/>
    </source>
</evidence>
<dbReference type="InterPro" id="IPR025237">
    <property type="entry name" value="DUF4183"/>
</dbReference>
<feature type="domain" description="DUF4183" evidence="1">
    <location>
        <begin position="301"/>
        <end position="349"/>
    </location>
</feature>
<comment type="caution">
    <text evidence="2">The sequence shown here is derived from an EMBL/GenBank/DDBJ whole genome shotgun (WGS) entry which is preliminary data.</text>
</comment>
<protein>
    <recommendedName>
        <fullName evidence="1">DUF4183 domain-containing protein</fullName>
    </recommendedName>
</protein>
<proteinExistence type="predicted"/>
<feature type="domain" description="DUF4183" evidence="1">
    <location>
        <begin position="369"/>
        <end position="438"/>
    </location>
</feature>
<gene>
    <name evidence="2" type="ORF">J2S74_002708</name>
</gene>
<dbReference type="RefSeq" id="WP_307326262.1">
    <property type="nucleotide sequence ID" value="NZ_JAUSUG010000010.1"/>
</dbReference>
<feature type="domain" description="DUF4183" evidence="1">
    <location>
        <begin position="195"/>
        <end position="266"/>
    </location>
</feature>
<sequence>MYLAEKNNQQLAGGYLCDKSGNPIPSHHPKAFKIKVISITAINHNKTLKKVKLSISGFINTELSKKYPQCRTKPIPFTRIQTVELILPDDGKIDFKIINFHCVCVDLGYLQFEVSFCLFAETYKRVNLLIKGTTIQSRSTKQLSFSTTRSNCKFNKHCIHVEKIYDWVKVPTSFTLIGKDHLSCPLKVKTQFYYAIANGKSRIYTESHGEKGYESTKIYDPIEVTIINLYVNGVLQDPASYKVKRNQLIFQTEDVPRKKVPIIIQFIKVFNHDNQLLNGETEYFTVLSTGSKIPFPKHVHLPNPDEYSYVNLYINGVLQPQENYTITDGELILLTEEDPRKHVPIIVQFVKIYQINGRTVTGEVATFCAASDGKSSIYKEDAECLLCSPISIPEQSEYSFSNLFINGVLQPNKNYVADGQLELITSNLPIKHVPIILQLIKLNEKNGILDCCEMHKHGNKKGRT</sequence>
<organism evidence="2 3">
    <name type="scientific">Evansella vedderi</name>
    <dbReference type="NCBI Taxonomy" id="38282"/>
    <lineage>
        <taxon>Bacteria</taxon>
        <taxon>Bacillati</taxon>
        <taxon>Bacillota</taxon>
        <taxon>Bacilli</taxon>
        <taxon>Bacillales</taxon>
        <taxon>Bacillaceae</taxon>
        <taxon>Evansella</taxon>
    </lineage>
</organism>
<reference evidence="2 3" key="1">
    <citation type="submission" date="2023-07" db="EMBL/GenBank/DDBJ databases">
        <title>Genomic Encyclopedia of Type Strains, Phase IV (KMG-IV): sequencing the most valuable type-strain genomes for metagenomic binning, comparative biology and taxonomic classification.</title>
        <authorList>
            <person name="Goeker M."/>
        </authorList>
    </citation>
    <scope>NUCLEOTIDE SEQUENCE [LARGE SCALE GENOMIC DNA]</scope>
    <source>
        <strain evidence="2 3">DSM 9768</strain>
    </source>
</reference>
<evidence type="ECO:0000313" key="2">
    <source>
        <dbReference type="EMBL" id="MDQ0255326.1"/>
    </source>
</evidence>
<dbReference type="Proteomes" id="UP001230005">
    <property type="component" value="Unassembled WGS sequence"/>
</dbReference>
<accession>A0ABT9ZX65</accession>
<dbReference type="Pfam" id="PF13799">
    <property type="entry name" value="DUF4183"/>
    <property type="match status" value="3"/>
</dbReference>
<name>A0ABT9ZX65_9BACI</name>
<evidence type="ECO:0000259" key="1">
    <source>
        <dbReference type="Pfam" id="PF13799"/>
    </source>
</evidence>
<dbReference type="EMBL" id="JAUSUG010000010">
    <property type="protein sequence ID" value="MDQ0255326.1"/>
    <property type="molecule type" value="Genomic_DNA"/>
</dbReference>